<gene>
    <name evidence="2" type="ORF">KIPB_007486</name>
</gene>
<dbReference type="AlphaFoldDB" id="A0A9K3D041"/>
<evidence type="ECO:0000256" key="1">
    <source>
        <dbReference type="SAM" id="Phobius"/>
    </source>
</evidence>
<sequence>MPDPGLRTFHIVGDNGEDFEGQVFVYSSYIYIYVCVCVCVNVYGPAAWNRSVVTTIPEHCVQGWDCEIQIALLDENGGTVKNIWSDVLEIKYPSEDCSGDLTEDMEALDAYSPGVFTYTGQLNCLSTDAVFVYVPATYTPDWDMFEEFDMNLLIDPTTAEASLYEGSSLTANGEGPVKFTVAG</sequence>
<keyword evidence="1" id="KW-1133">Transmembrane helix</keyword>
<dbReference type="EMBL" id="BDIP01002122">
    <property type="protein sequence ID" value="GIQ85760.1"/>
    <property type="molecule type" value="Genomic_DNA"/>
</dbReference>
<feature type="non-terminal residue" evidence="2">
    <location>
        <position position="1"/>
    </location>
</feature>
<feature type="transmembrane region" description="Helical" evidence="1">
    <location>
        <begin position="23"/>
        <end position="43"/>
    </location>
</feature>
<evidence type="ECO:0000313" key="3">
    <source>
        <dbReference type="Proteomes" id="UP000265618"/>
    </source>
</evidence>
<protein>
    <submittedName>
        <fullName evidence="2">Uncharacterized protein</fullName>
    </submittedName>
</protein>
<comment type="caution">
    <text evidence="2">The sequence shown here is derived from an EMBL/GenBank/DDBJ whole genome shotgun (WGS) entry which is preliminary data.</text>
</comment>
<dbReference type="Proteomes" id="UP000265618">
    <property type="component" value="Unassembled WGS sequence"/>
</dbReference>
<organism evidence="2 3">
    <name type="scientific">Kipferlia bialata</name>
    <dbReference type="NCBI Taxonomy" id="797122"/>
    <lineage>
        <taxon>Eukaryota</taxon>
        <taxon>Metamonada</taxon>
        <taxon>Carpediemonas-like organisms</taxon>
        <taxon>Kipferlia</taxon>
    </lineage>
</organism>
<name>A0A9K3D041_9EUKA</name>
<keyword evidence="1" id="KW-0472">Membrane</keyword>
<keyword evidence="1" id="KW-0812">Transmembrane</keyword>
<keyword evidence="3" id="KW-1185">Reference proteome</keyword>
<evidence type="ECO:0000313" key="2">
    <source>
        <dbReference type="EMBL" id="GIQ85760.1"/>
    </source>
</evidence>
<reference evidence="2 3" key="1">
    <citation type="journal article" date="2018" name="PLoS ONE">
        <title>The draft genome of Kipferlia bialata reveals reductive genome evolution in fornicate parasites.</title>
        <authorList>
            <person name="Tanifuji G."/>
            <person name="Takabayashi S."/>
            <person name="Kume K."/>
            <person name="Takagi M."/>
            <person name="Nakayama T."/>
            <person name="Kamikawa R."/>
            <person name="Inagaki Y."/>
            <person name="Hashimoto T."/>
        </authorList>
    </citation>
    <scope>NUCLEOTIDE SEQUENCE [LARGE SCALE GENOMIC DNA]</scope>
    <source>
        <strain evidence="2">NY0173</strain>
    </source>
</reference>
<accession>A0A9K3D041</accession>
<proteinExistence type="predicted"/>